<comment type="caution">
    <text evidence="1">The sequence shown here is derived from an EMBL/GenBank/DDBJ whole genome shotgun (WGS) entry which is preliminary data.</text>
</comment>
<organism evidence="1 2">
    <name type="scientific">Duganella vulcania</name>
    <dbReference type="NCBI Taxonomy" id="2692166"/>
    <lineage>
        <taxon>Bacteria</taxon>
        <taxon>Pseudomonadati</taxon>
        <taxon>Pseudomonadota</taxon>
        <taxon>Betaproteobacteria</taxon>
        <taxon>Burkholderiales</taxon>
        <taxon>Oxalobacteraceae</taxon>
        <taxon>Telluria group</taxon>
        <taxon>Duganella</taxon>
    </lineage>
</organism>
<evidence type="ECO:0000313" key="1">
    <source>
        <dbReference type="EMBL" id="MYN16786.1"/>
    </source>
</evidence>
<proteinExistence type="predicted"/>
<dbReference type="AlphaFoldDB" id="A0A845HJJ7"/>
<dbReference type="Gene3D" id="2.40.420.20">
    <property type="match status" value="1"/>
</dbReference>
<protein>
    <submittedName>
        <fullName evidence="1">Metal transporter</fullName>
    </submittedName>
</protein>
<evidence type="ECO:0000313" key="2">
    <source>
        <dbReference type="Proteomes" id="UP000484875"/>
    </source>
</evidence>
<gene>
    <name evidence="1" type="ORF">GTP81_08475</name>
</gene>
<name>A0A845HJJ7_9BURK</name>
<keyword evidence="2" id="KW-1185">Reference proteome</keyword>
<dbReference type="EMBL" id="WWCV01000011">
    <property type="protein sequence ID" value="MYN16786.1"/>
    <property type="molecule type" value="Genomic_DNA"/>
</dbReference>
<accession>A0A845HJJ7</accession>
<dbReference type="Proteomes" id="UP000484875">
    <property type="component" value="Unassembled WGS sequence"/>
</dbReference>
<sequence length="311" mass="33372">MQLINGESVLTLAPDIVRASGIEIAPLAAQVTGVARTAYASIIDLQPFFDLAQRLAAAQAEREIVSGQARTSQAQYERVQALYRDDRNMSEKSVQEAQTLALSDQARMRANDITRGALLASLRQQFGDVLAQAAAQPATALFRQLSSSKAVVARVTSATMDNVPFPERIALDTPEGRRVAARQLSPSPQADPALQGVSYLYLVERSIPTGTRTFAHVAAAASGPAVAGVAIPGNAIVWYGGQRWSYVRTAPDRYTRRPVSATDEYPDGVVVTKGFHAGEAVVIRGAQLLLSEEQRPQGIATQCKDPPECDD</sequence>
<reference evidence="1 2" key="1">
    <citation type="submission" date="2019-12" db="EMBL/GenBank/DDBJ databases">
        <title>Novel species isolated from a subtropical stream in China.</title>
        <authorList>
            <person name="Lu H."/>
        </authorList>
    </citation>
    <scope>NUCLEOTIDE SEQUENCE [LARGE SCALE GENOMIC DNA]</scope>
    <source>
        <strain evidence="1 2">FT107W</strain>
    </source>
</reference>